<reference evidence="1 2" key="1">
    <citation type="submission" date="2024-04" db="EMBL/GenBank/DDBJ databases">
        <authorList>
            <person name="Rising A."/>
            <person name="Reimegard J."/>
            <person name="Sonavane S."/>
            <person name="Akerstrom W."/>
            <person name="Nylinder S."/>
            <person name="Hedman E."/>
            <person name="Kallberg Y."/>
        </authorList>
    </citation>
    <scope>NUCLEOTIDE SEQUENCE [LARGE SCALE GENOMIC DNA]</scope>
</reference>
<dbReference type="EMBL" id="CAXIEN010000100">
    <property type="protein sequence ID" value="CAL1277231.1"/>
    <property type="molecule type" value="Genomic_DNA"/>
</dbReference>
<comment type="caution">
    <text evidence="1">The sequence shown here is derived from an EMBL/GenBank/DDBJ whole genome shotgun (WGS) entry which is preliminary data.</text>
</comment>
<sequence length="66" mass="7317">MEATDFKISCAVPIEKEIYGPVGIEPRIYQSKATHLTTSPSESSYPNSDVWLMSAPKRRSITNSLS</sequence>
<feature type="non-terminal residue" evidence="1">
    <location>
        <position position="66"/>
    </location>
</feature>
<organism evidence="1 2">
    <name type="scientific">Larinioides sclopetarius</name>
    <dbReference type="NCBI Taxonomy" id="280406"/>
    <lineage>
        <taxon>Eukaryota</taxon>
        <taxon>Metazoa</taxon>
        <taxon>Ecdysozoa</taxon>
        <taxon>Arthropoda</taxon>
        <taxon>Chelicerata</taxon>
        <taxon>Arachnida</taxon>
        <taxon>Araneae</taxon>
        <taxon>Araneomorphae</taxon>
        <taxon>Entelegynae</taxon>
        <taxon>Araneoidea</taxon>
        <taxon>Araneidae</taxon>
        <taxon>Larinioides</taxon>
    </lineage>
</organism>
<dbReference type="Proteomes" id="UP001497382">
    <property type="component" value="Unassembled WGS sequence"/>
</dbReference>
<evidence type="ECO:0000313" key="2">
    <source>
        <dbReference type="Proteomes" id="UP001497382"/>
    </source>
</evidence>
<keyword evidence="2" id="KW-1185">Reference proteome</keyword>
<proteinExistence type="predicted"/>
<name>A0AAV1ZZI7_9ARAC</name>
<dbReference type="AlphaFoldDB" id="A0AAV1ZZI7"/>
<gene>
    <name evidence="1" type="ORF">LARSCL_LOCUS9101</name>
</gene>
<evidence type="ECO:0000313" key="1">
    <source>
        <dbReference type="EMBL" id="CAL1277231.1"/>
    </source>
</evidence>
<accession>A0AAV1ZZI7</accession>
<protein>
    <submittedName>
        <fullName evidence="1">Uncharacterized protein</fullName>
    </submittedName>
</protein>